<dbReference type="CDD" id="cd00093">
    <property type="entry name" value="HTH_XRE"/>
    <property type="match status" value="1"/>
</dbReference>
<gene>
    <name evidence="2" type="ORF">BegalDRAFT_2534</name>
</gene>
<dbReference type="GO" id="GO:0003677">
    <property type="term" value="F:DNA binding"/>
    <property type="evidence" value="ECO:0007669"/>
    <property type="project" value="InterPro"/>
</dbReference>
<name>I3CID4_9GAMM</name>
<feature type="domain" description="HTH cro/C1-type" evidence="1">
    <location>
        <begin position="39"/>
        <end position="93"/>
    </location>
</feature>
<dbReference type="Pfam" id="PF01381">
    <property type="entry name" value="HTH_3"/>
    <property type="match status" value="1"/>
</dbReference>
<dbReference type="STRING" id="395493.BegalDRAFT_2534"/>
<dbReference type="InterPro" id="IPR010982">
    <property type="entry name" value="Lambda_DNA-bd_dom_sf"/>
</dbReference>
<reference evidence="2 3" key="1">
    <citation type="submission" date="2011-11" db="EMBL/GenBank/DDBJ databases">
        <title>Improved High-Quality Draft sequence of Beggiatoa alba B18lD.</title>
        <authorList>
            <consortium name="US DOE Joint Genome Institute"/>
            <person name="Lucas S."/>
            <person name="Han J."/>
            <person name="Lapidus A."/>
            <person name="Cheng J.-F."/>
            <person name="Goodwin L."/>
            <person name="Pitluck S."/>
            <person name="Peters L."/>
            <person name="Mikhailova N."/>
            <person name="Held B."/>
            <person name="Detter J.C."/>
            <person name="Han C."/>
            <person name="Tapia R."/>
            <person name="Land M."/>
            <person name="Hauser L."/>
            <person name="Kyrpides N."/>
            <person name="Ivanova N."/>
            <person name="Pagani I."/>
            <person name="Samuel K."/>
            <person name="Teske A."/>
            <person name="Mueller J."/>
            <person name="Woyke T."/>
        </authorList>
    </citation>
    <scope>NUCLEOTIDE SEQUENCE [LARGE SCALE GENOMIC DNA]</scope>
    <source>
        <strain evidence="2 3">B18LD</strain>
    </source>
</reference>
<dbReference type="Gene3D" id="1.10.260.40">
    <property type="entry name" value="lambda repressor-like DNA-binding domains"/>
    <property type="match status" value="1"/>
</dbReference>
<proteinExistence type="predicted"/>
<dbReference type="SUPFAM" id="SSF47413">
    <property type="entry name" value="lambda repressor-like DNA-binding domains"/>
    <property type="match status" value="1"/>
</dbReference>
<dbReference type="HOGENOM" id="CLU_2367157_0_0_6"/>
<sequence length="95" mass="10732">MKVKDYSAVLVTLDEVKQHPKYQAYVDENRARLHLAEIIHNARVAHHLSMKELAEKAHTTPAVISRIENAQVSAGIDVIYKIVKALGMNKLVLEF</sequence>
<dbReference type="EMBL" id="JH600070">
    <property type="protein sequence ID" value="EIJ43377.1"/>
    <property type="molecule type" value="Genomic_DNA"/>
</dbReference>
<dbReference type="OrthoDB" id="9805356at2"/>
<keyword evidence="3" id="KW-1185">Reference proteome</keyword>
<accession>I3CID4</accession>
<evidence type="ECO:0000259" key="1">
    <source>
        <dbReference type="PROSITE" id="PS50943"/>
    </source>
</evidence>
<dbReference type="Proteomes" id="UP000005744">
    <property type="component" value="Unassembled WGS sequence"/>
</dbReference>
<organism evidence="2 3">
    <name type="scientific">Beggiatoa alba B18LD</name>
    <dbReference type="NCBI Taxonomy" id="395493"/>
    <lineage>
        <taxon>Bacteria</taxon>
        <taxon>Pseudomonadati</taxon>
        <taxon>Pseudomonadota</taxon>
        <taxon>Gammaproteobacteria</taxon>
        <taxon>Thiotrichales</taxon>
        <taxon>Thiotrichaceae</taxon>
        <taxon>Beggiatoa</taxon>
    </lineage>
</organism>
<evidence type="ECO:0000313" key="2">
    <source>
        <dbReference type="EMBL" id="EIJ43377.1"/>
    </source>
</evidence>
<dbReference type="RefSeq" id="WP_002690505.1">
    <property type="nucleotide sequence ID" value="NZ_JH600070.1"/>
</dbReference>
<dbReference type="InterPro" id="IPR001387">
    <property type="entry name" value="Cro/C1-type_HTH"/>
</dbReference>
<evidence type="ECO:0000313" key="3">
    <source>
        <dbReference type="Proteomes" id="UP000005744"/>
    </source>
</evidence>
<dbReference type="SMART" id="SM00530">
    <property type="entry name" value="HTH_XRE"/>
    <property type="match status" value="1"/>
</dbReference>
<dbReference type="AlphaFoldDB" id="I3CID4"/>
<protein>
    <submittedName>
        <fullName evidence="2">Putative transcription factor, MBF1 like protein</fullName>
    </submittedName>
</protein>
<dbReference type="PROSITE" id="PS50943">
    <property type="entry name" value="HTH_CROC1"/>
    <property type="match status" value="1"/>
</dbReference>